<keyword evidence="3 7" id="KW-0808">Transferase</keyword>
<dbReference type="GO" id="GO:0044205">
    <property type="term" value="P:'de novo' UMP biosynthetic process"/>
    <property type="evidence" value="ECO:0007669"/>
    <property type="project" value="UniProtKB-UniRule"/>
</dbReference>
<reference evidence="10 11" key="1">
    <citation type="submission" date="2020-08" db="EMBL/GenBank/DDBJ databases">
        <title>Genomic Encyclopedia of Type Strains, Phase IV (KMG-IV): sequencing the most valuable type-strain genomes for metagenomic binning, comparative biology and taxonomic classification.</title>
        <authorList>
            <person name="Goeker M."/>
        </authorList>
    </citation>
    <scope>NUCLEOTIDE SEQUENCE [LARGE SCALE GENOMIC DNA]</scope>
    <source>
        <strain evidence="10 11">DSM 26723</strain>
    </source>
</reference>
<evidence type="ECO:0000259" key="9">
    <source>
        <dbReference type="Pfam" id="PF02729"/>
    </source>
</evidence>
<comment type="catalytic activity">
    <reaction evidence="6 7">
        <text>carbamoyl phosphate + L-aspartate = N-carbamoyl-L-aspartate + phosphate + H(+)</text>
        <dbReference type="Rhea" id="RHEA:20013"/>
        <dbReference type="ChEBI" id="CHEBI:15378"/>
        <dbReference type="ChEBI" id="CHEBI:29991"/>
        <dbReference type="ChEBI" id="CHEBI:32814"/>
        <dbReference type="ChEBI" id="CHEBI:43474"/>
        <dbReference type="ChEBI" id="CHEBI:58228"/>
        <dbReference type="EC" id="2.1.3.2"/>
    </reaction>
</comment>
<dbReference type="Proteomes" id="UP000588068">
    <property type="component" value="Unassembled WGS sequence"/>
</dbReference>
<feature type="binding site" evidence="7">
    <location>
        <position position="70"/>
    </location>
    <ligand>
        <name>carbamoyl phosphate</name>
        <dbReference type="ChEBI" id="CHEBI:58228"/>
    </ligand>
</feature>
<comment type="function">
    <text evidence="5 7">Catalyzes the condensation of carbamoyl phosphate and aspartate to form carbamoyl aspartate and inorganic phosphate, the committed step in the de novo pyrimidine nucleotide biosynthesis pathway.</text>
</comment>
<dbReference type="GO" id="GO:0006520">
    <property type="term" value="P:amino acid metabolic process"/>
    <property type="evidence" value="ECO:0007669"/>
    <property type="project" value="InterPro"/>
</dbReference>
<feature type="domain" description="Aspartate/ornithine carbamoyltransferase carbamoyl-P binding" evidence="9">
    <location>
        <begin position="18"/>
        <end position="163"/>
    </location>
</feature>
<dbReference type="GO" id="GO:0006207">
    <property type="term" value="P:'de novo' pyrimidine nucleobase biosynthetic process"/>
    <property type="evidence" value="ECO:0007669"/>
    <property type="project" value="InterPro"/>
</dbReference>
<protein>
    <recommendedName>
        <fullName evidence="7">Aspartate carbamoyltransferase</fullName>
        <ecNumber evidence="7">2.1.3.2</ecNumber>
    </recommendedName>
    <alternativeName>
        <fullName evidence="7">Aspartate transcarbamylase</fullName>
        <shortName evidence="7">ATCase</shortName>
    </alternativeName>
</protein>
<feature type="binding site" evidence="7">
    <location>
        <position position="280"/>
    </location>
    <ligand>
        <name>carbamoyl phosphate</name>
        <dbReference type="ChEBI" id="CHEBI:58228"/>
    </ligand>
</feature>
<feature type="binding site" evidence="7">
    <location>
        <position position="71"/>
    </location>
    <ligand>
        <name>carbamoyl phosphate</name>
        <dbReference type="ChEBI" id="CHEBI:58228"/>
    </ligand>
</feature>
<dbReference type="InterPro" id="IPR006130">
    <property type="entry name" value="Asp/Orn_carbamoylTrfase"/>
</dbReference>
<comment type="subunit">
    <text evidence="7">Heterododecamer (2C3:3R2) of six catalytic PyrB chains organized as two trimers (C3), and six regulatory PyrI chains organized as three dimers (R2).</text>
</comment>
<dbReference type="UniPathway" id="UPA00070">
    <property type="reaction ID" value="UER00116"/>
</dbReference>
<comment type="caution">
    <text evidence="10">The sequence shown here is derived from an EMBL/GenBank/DDBJ whole genome shotgun (WGS) entry which is preliminary data.</text>
</comment>
<evidence type="ECO:0000256" key="2">
    <source>
        <dbReference type="ARBA" id="ARBA00008896"/>
    </source>
</evidence>
<feature type="binding site" evidence="7">
    <location>
        <position position="238"/>
    </location>
    <ligand>
        <name>L-aspartate</name>
        <dbReference type="ChEBI" id="CHEBI:29991"/>
    </ligand>
</feature>
<keyword evidence="11" id="KW-1185">Reference proteome</keyword>
<evidence type="ECO:0000259" key="8">
    <source>
        <dbReference type="Pfam" id="PF00185"/>
    </source>
</evidence>
<dbReference type="InterPro" id="IPR036901">
    <property type="entry name" value="Asp/Orn_carbamoylTrfase_sf"/>
</dbReference>
<organism evidence="10 11">
    <name type="scientific">Povalibacter uvarum</name>
    <dbReference type="NCBI Taxonomy" id="732238"/>
    <lineage>
        <taxon>Bacteria</taxon>
        <taxon>Pseudomonadati</taxon>
        <taxon>Pseudomonadota</taxon>
        <taxon>Gammaproteobacteria</taxon>
        <taxon>Steroidobacterales</taxon>
        <taxon>Steroidobacteraceae</taxon>
        <taxon>Povalibacter</taxon>
    </lineage>
</organism>
<dbReference type="EMBL" id="JACHHZ010000004">
    <property type="protein sequence ID" value="MBB6094787.1"/>
    <property type="molecule type" value="Genomic_DNA"/>
</dbReference>
<evidence type="ECO:0000256" key="6">
    <source>
        <dbReference type="ARBA" id="ARBA00048859"/>
    </source>
</evidence>
<dbReference type="InterPro" id="IPR006131">
    <property type="entry name" value="Asp_carbamoyltransf_Asp/Orn-bd"/>
</dbReference>
<proteinExistence type="inferred from homology"/>
<dbReference type="SUPFAM" id="SSF53671">
    <property type="entry name" value="Aspartate/ornithine carbamoyltransferase"/>
    <property type="match status" value="1"/>
</dbReference>
<feature type="binding site" evidence="7">
    <location>
        <position position="150"/>
    </location>
    <ligand>
        <name>carbamoyl phosphate</name>
        <dbReference type="ChEBI" id="CHEBI:58228"/>
    </ligand>
</feature>
<dbReference type="HAMAP" id="MF_00001">
    <property type="entry name" value="Asp_carb_tr"/>
    <property type="match status" value="1"/>
</dbReference>
<dbReference type="EC" id="2.1.3.2" evidence="7"/>
<comment type="pathway">
    <text evidence="1 7">Pyrimidine metabolism; UMP biosynthesis via de novo pathway; (S)-dihydroorotate from bicarbonate: step 2/3.</text>
</comment>
<dbReference type="PANTHER" id="PTHR45753">
    <property type="entry name" value="ORNITHINE CARBAMOYLTRANSFERASE, MITOCHONDRIAL"/>
    <property type="match status" value="1"/>
</dbReference>
<gene>
    <name evidence="7" type="primary">pyrB</name>
    <name evidence="10" type="ORF">HNQ60_003674</name>
</gene>
<evidence type="ECO:0000256" key="1">
    <source>
        <dbReference type="ARBA" id="ARBA00004852"/>
    </source>
</evidence>
<dbReference type="PRINTS" id="PR00100">
    <property type="entry name" value="AOTCASE"/>
</dbReference>
<dbReference type="Pfam" id="PF02729">
    <property type="entry name" value="OTCace_N"/>
    <property type="match status" value="1"/>
</dbReference>
<feature type="binding site" evidence="7">
    <location>
        <position position="120"/>
    </location>
    <ligand>
        <name>carbamoyl phosphate</name>
        <dbReference type="ChEBI" id="CHEBI:58228"/>
    </ligand>
</feature>
<evidence type="ECO:0000313" key="10">
    <source>
        <dbReference type="EMBL" id="MBB6094787.1"/>
    </source>
</evidence>
<dbReference type="PROSITE" id="PS00097">
    <property type="entry name" value="CARBAMOYLTRANSFERASE"/>
    <property type="match status" value="1"/>
</dbReference>
<dbReference type="Pfam" id="PF00185">
    <property type="entry name" value="OTCace"/>
    <property type="match status" value="1"/>
</dbReference>
<dbReference type="Gene3D" id="3.40.50.1370">
    <property type="entry name" value="Aspartate/ornithine carbamoyltransferase"/>
    <property type="match status" value="2"/>
</dbReference>
<evidence type="ECO:0000256" key="7">
    <source>
        <dbReference type="HAMAP-Rule" id="MF_00001"/>
    </source>
</evidence>
<dbReference type="AlphaFoldDB" id="A0A841HNS7"/>
<evidence type="ECO:0000256" key="5">
    <source>
        <dbReference type="ARBA" id="ARBA00043884"/>
    </source>
</evidence>
<dbReference type="NCBIfam" id="NF002032">
    <property type="entry name" value="PRK00856.1"/>
    <property type="match status" value="1"/>
</dbReference>
<dbReference type="GO" id="GO:0016597">
    <property type="term" value="F:amino acid binding"/>
    <property type="evidence" value="ECO:0007669"/>
    <property type="project" value="InterPro"/>
</dbReference>
<evidence type="ECO:0000256" key="4">
    <source>
        <dbReference type="ARBA" id="ARBA00022975"/>
    </source>
</evidence>
<feature type="binding site" evidence="7">
    <location>
        <position position="183"/>
    </location>
    <ligand>
        <name>L-aspartate</name>
        <dbReference type="ChEBI" id="CHEBI:29991"/>
    </ligand>
</feature>
<keyword evidence="4 7" id="KW-0665">Pyrimidine biosynthesis</keyword>
<dbReference type="PANTHER" id="PTHR45753:SF6">
    <property type="entry name" value="ASPARTATE CARBAMOYLTRANSFERASE"/>
    <property type="match status" value="1"/>
</dbReference>
<dbReference type="NCBIfam" id="TIGR00670">
    <property type="entry name" value="asp_carb_tr"/>
    <property type="match status" value="1"/>
</dbReference>
<comment type="similarity">
    <text evidence="2 7">Belongs to the aspartate/ornithine carbamoyltransferase superfamily. ATCase family.</text>
</comment>
<feature type="binding site" evidence="7">
    <location>
        <position position="153"/>
    </location>
    <ligand>
        <name>carbamoyl phosphate</name>
        <dbReference type="ChEBI" id="CHEBI:58228"/>
    </ligand>
</feature>
<dbReference type="GO" id="GO:0004070">
    <property type="term" value="F:aspartate carbamoyltransferase activity"/>
    <property type="evidence" value="ECO:0007669"/>
    <property type="project" value="UniProtKB-UniRule"/>
</dbReference>
<evidence type="ECO:0000313" key="11">
    <source>
        <dbReference type="Proteomes" id="UP000588068"/>
    </source>
</evidence>
<dbReference type="InterPro" id="IPR006132">
    <property type="entry name" value="Asp/Orn_carbamoyltranf_P-bd"/>
</dbReference>
<name>A0A841HNS7_9GAMM</name>
<feature type="binding site" evidence="7">
    <location>
        <position position="98"/>
    </location>
    <ligand>
        <name>L-aspartate</name>
        <dbReference type="ChEBI" id="CHEBI:29991"/>
    </ligand>
</feature>
<dbReference type="InterPro" id="IPR002082">
    <property type="entry name" value="Asp_carbamoyltransf"/>
</dbReference>
<dbReference type="RefSeq" id="WP_246433668.1">
    <property type="nucleotide sequence ID" value="NZ_JACHHZ010000004.1"/>
</dbReference>
<accession>A0A841HNS7</accession>
<dbReference type="GO" id="GO:0005829">
    <property type="term" value="C:cytosol"/>
    <property type="evidence" value="ECO:0007669"/>
    <property type="project" value="TreeGrafter"/>
</dbReference>
<evidence type="ECO:0000256" key="3">
    <source>
        <dbReference type="ARBA" id="ARBA00022679"/>
    </source>
</evidence>
<sequence length="328" mass="35823">MTTDVSAKMQRDSEGRLRHLITLEGMSRDELTALLDLAQFYVRSPGDLPARDQTLSGHTVANLFFEPSTRTRVSFELAAQRLGADVVNLDMQTSSRVKGETVLDTIYTLQAMHADILIMRDAEPGLPAHVANFVAPNVCILNAGEAHLSHPTQGLLDALTIRQHKPDFSKLKVLIAGDISHSRVARSAWHALTTLGVGELRIAAPDDLMPKASEFAGAKRFDDIDKAIAGTDVIMALRIQRERMSSAQIPDEATYHRAFGITVDRLKKANQGAIVMHPGPMNRDVEIASSVADGPQSVIQQQVTNGVAVRMAVLATVVRNVQSRRKLK</sequence>
<feature type="domain" description="Aspartate/ornithine carbamoyltransferase Asp/Orn-binding" evidence="8">
    <location>
        <begin position="170"/>
        <end position="316"/>
    </location>
</feature>
<feature type="binding site" evidence="7">
    <location>
        <position position="279"/>
    </location>
    <ligand>
        <name>carbamoyl phosphate</name>
        <dbReference type="ChEBI" id="CHEBI:58228"/>
    </ligand>
</feature>
<dbReference type="PRINTS" id="PR00101">
    <property type="entry name" value="ATCASE"/>
</dbReference>